<proteinExistence type="inferred from homology"/>
<dbReference type="CDD" id="cd01129">
    <property type="entry name" value="PulE-GspE-like"/>
    <property type="match status" value="1"/>
</dbReference>
<comment type="similarity">
    <text evidence="1">Belongs to the GSP E family.</text>
</comment>
<sequence>MDTLEVNKEYLQAVDPSIAWHYQIIPIEIHNGIEEYAINKEADLEAAKQELQLISGNEVRLTPYPSEVIEKALNKYYFKSKKESISVLAEENFVMKLIEDAKELSCSDIHIERYEDNRRVRFRLDGQLVTRYTIPAEDYPSIINKIKILAKLDIAEKRLPQDGRVLYHTDQYRFDIRVSSLPTLHGEKIVLRLLGSDASDLDINKLGFNTTNLNSYLESVKKPHGIVLISGPTGSGKTTTLYATLGLLNQEHKNIITIEDPIEYTLDGINQVQLRENIGLDFSKALRTFLRQDPDIIMVGEIRDPDTANMAIRAALTGHLVLSTIHTNSAWGIVSRLIDMGIPPYLLATTLNATIAQRLLRKLCTHCKEKRKFNQPIKNPNLNPPIYEYLPKGCSHCFHTGYSGRIAIYEVIAIDDELSLRIKNRDLEINNLLKSKGIGTLANNAYYLFESGETSYEEVYPILN</sequence>
<evidence type="ECO:0000313" key="5">
    <source>
        <dbReference type="EMBL" id="SNT14045.1"/>
    </source>
</evidence>
<accession>A0A239K7G0</accession>
<dbReference type="GO" id="GO:0016887">
    <property type="term" value="F:ATP hydrolysis activity"/>
    <property type="evidence" value="ECO:0007669"/>
    <property type="project" value="TreeGrafter"/>
</dbReference>
<keyword evidence="6" id="KW-1185">Reference proteome</keyword>
<dbReference type="GO" id="GO:0005886">
    <property type="term" value="C:plasma membrane"/>
    <property type="evidence" value="ECO:0007669"/>
    <property type="project" value="TreeGrafter"/>
</dbReference>
<dbReference type="GO" id="GO:0005524">
    <property type="term" value="F:ATP binding"/>
    <property type="evidence" value="ECO:0007669"/>
    <property type="project" value="UniProtKB-KW"/>
</dbReference>
<reference evidence="5 6" key="1">
    <citation type="submission" date="2017-06" db="EMBL/GenBank/DDBJ databases">
        <authorList>
            <person name="Kim H.J."/>
            <person name="Triplett B.A."/>
        </authorList>
    </citation>
    <scope>NUCLEOTIDE SEQUENCE [LARGE SCALE GENOMIC DNA]</scope>
    <source>
        <strain evidence="5 6">DSM 19307</strain>
    </source>
</reference>
<gene>
    <name evidence="5" type="ORF">SAMN05421640_2478</name>
</gene>
<organism evidence="5 6">
    <name type="scientific">Ekhidna lutea</name>
    <dbReference type="NCBI Taxonomy" id="447679"/>
    <lineage>
        <taxon>Bacteria</taxon>
        <taxon>Pseudomonadati</taxon>
        <taxon>Bacteroidota</taxon>
        <taxon>Cytophagia</taxon>
        <taxon>Cytophagales</taxon>
        <taxon>Reichenbachiellaceae</taxon>
        <taxon>Ekhidna</taxon>
    </lineage>
</organism>
<dbReference type="SUPFAM" id="SSF52540">
    <property type="entry name" value="P-loop containing nucleoside triphosphate hydrolases"/>
    <property type="match status" value="1"/>
</dbReference>
<dbReference type="Gene3D" id="3.30.450.90">
    <property type="match status" value="1"/>
</dbReference>
<evidence type="ECO:0000313" key="6">
    <source>
        <dbReference type="Proteomes" id="UP000198393"/>
    </source>
</evidence>
<dbReference type="PROSITE" id="PS00662">
    <property type="entry name" value="T2SP_E"/>
    <property type="match status" value="1"/>
</dbReference>
<evidence type="ECO:0000256" key="1">
    <source>
        <dbReference type="ARBA" id="ARBA00006611"/>
    </source>
</evidence>
<keyword evidence="3" id="KW-0067">ATP-binding</keyword>
<dbReference type="OrthoDB" id="9808272at2"/>
<evidence type="ECO:0000259" key="4">
    <source>
        <dbReference type="PROSITE" id="PS00662"/>
    </source>
</evidence>
<keyword evidence="2" id="KW-0547">Nucleotide-binding</keyword>
<evidence type="ECO:0000256" key="3">
    <source>
        <dbReference type="ARBA" id="ARBA00022840"/>
    </source>
</evidence>
<dbReference type="Pfam" id="PF00437">
    <property type="entry name" value="T2SSE"/>
    <property type="match status" value="1"/>
</dbReference>
<dbReference type="PANTHER" id="PTHR30258:SF1">
    <property type="entry name" value="PROTEIN TRANSPORT PROTEIN HOFB HOMOLOG"/>
    <property type="match status" value="1"/>
</dbReference>
<feature type="domain" description="Bacterial type II secretion system protein E" evidence="4">
    <location>
        <begin position="290"/>
        <end position="304"/>
    </location>
</feature>
<dbReference type="InterPro" id="IPR027417">
    <property type="entry name" value="P-loop_NTPase"/>
</dbReference>
<dbReference type="Proteomes" id="UP000198393">
    <property type="component" value="Unassembled WGS sequence"/>
</dbReference>
<dbReference type="RefSeq" id="WP_089357184.1">
    <property type="nucleotide sequence ID" value="NZ_FZPD01000004.1"/>
</dbReference>
<dbReference type="InterPro" id="IPR001482">
    <property type="entry name" value="T2SS/T4SS_dom"/>
</dbReference>
<name>A0A239K7G0_EKHLU</name>
<evidence type="ECO:0000256" key="2">
    <source>
        <dbReference type="ARBA" id="ARBA00022741"/>
    </source>
</evidence>
<dbReference type="InterPro" id="IPR003593">
    <property type="entry name" value="AAA+_ATPase"/>
</dbReference>
<dbReference type="Gene3D" id="3.40.50.300">
    <property type="entry name" value="P-loop containing nucleotide triphosphate hydrolases"/>
    <property type="match status" value="1"/>
</dbReference>
<dbReference type="AlphaFoldDB" id="A0A239K7G0"/>
<dbReference type="PANTHER" id="PTHR30258">
    <property type="entry name" value="TYPE II SECRETION SYSTEM PROTEIN GSPE-RELATED"/>
    <property type="match status" value="1"/>
</dbReference>
<dbReference type="EMBL" id="FZPD01000004">
    <property type="protein sequence ID" value="SNT14045.1"/>
    <property type="molecule type" value="Genomic_DNA"/>
</dbReference>
<dbReference type="SMART" id="SM00382">
    <property type="entry name" value="AAA"/>
    <property type="match status" value="1"/>
</dbReference>
<protein>
    <submittedName>
        <fullName evidence="5">General secretion pathway protein E/type IV pilus assembly protein PilB</fullName>
    </submittedName>
</protein>